<name>A0ABP9TKA9_9MICC</name>
<keyword evidence="1" id="KW-0812">Transmembrane</keyword>
<proteinExistence type="predicted"/>
<evidence type="ECO:0000313" key="3">
    <source>
        <dbReference type="Proteomes" id="UP001501257"/>
    </source>
</evidence>
<dbReference type="RefSeq" id="WP_210102175.1">
    <property type="nucleotide sequence ID" value="NZ_BAABLK010000006.1"/>
</dbReference>
<keyword evidence="1" id="KW-1133">Transmembrane helix</keyword>
<gene>
    <name evidence="2" type="ORF">GCM10025778_03750</name>
</gene>
<evidence type="ECO:0000256" key="1">
    <source>
        <dbReference type="SAM" id="Phobius"/>
    </source>
</evidence>
<keyword evidence="1" id="KW-0472">Membrane</keyword>
<accession>A0ABP9TKA9</accession>
<protein>
    <recommendedName>
        <fullName evidence="4">Alkaline shock response membrane anchor protein AmaP</fullName>
    </recommendedName>
</protein>
<organism evidence="2 3">
    <name type="scientific">Paeniglutamicibacter antarcticus</name>
    <dbReference type="NCBI Taxonomy" id="494023"/>
    <lineage>
        <taxon>Bacteria</taxon>
        <taxon>Bacillati</taxon>
        <taxon>Actinomycetota</taxon>
        <taxon>Actinomycetes</taxon>
        <taxon>Micrococcales</taxon>
        <taxon>Micrococcaceae</taxon>
        <taxon>Paeniglutamicibacter</taxon>
    </lineage>
</organism>
<dbReference type="EMBL" id="BAABLK010000006">
    <property type="protein sequence ID" value="GAA5225845.1"/>
    <property type="molecule type" value="Genomic_DNA"/>
</dbReference>
<evidence type="ECO:0008006" key="4">
    <source>
        <dbReference type="Google" id="ProtNLM"/>
    </source>
</evidence>
<evidence type="ECO:0000313" key="2">
    <source>
        <dbReference type="EMBL" id="GAA5225845.1"/>
    </source>
</evidence>
<comment type="caution">
    <text evidence="2">The sequence shown here is derived from an EMBL/GenBank/DDBJ whole genome shotgun (WGS) entry which is preliminary data.</text>
</comment>
<feature type="transmembrane region" description="Helical" evidence="1">
    <location>
        <begin position="67"/>
        <end position="88"/>
    </location>
</feature>
<dbReference type="Proteomes" id="UP001501257">
    <property type="component" value="Unassembled WGS sequence"/>
</dbReference>
<sequence>MNQTPRLLNRIVLVVVGLVLLAGGVNLLLVAGLPGYAEGWRRSAIDVGAWFDLLLASTTLTGQKDSWLWIVVTAVLICVILLMLWWIAVQGRGRGGDYISTFISEGPMPGRTEISQSAVEQALRHFLGRRSDVVSISVSVWDLEPEAGLRIKVQPRKGTAPGALGRDVARAARLVQDALGVAGPVVIYVAVGTRSRFARIERVL</sequence>
<feature type="transmembrane region" description="Helical" evidence="1">
    <location>
        <begin position="12"/>
        <end position="33"/>
    </location>
</feature>
<keyword evidence="3" id="KW-1185">Reference proteome</keyword>
<reference evidence="3" key="1">
    <citation type="journal article" date="2019" name="Int. J. Syst. Evol. Microbiol.">
        <title>The Global Catalogue of Microorganisms (GCM) 10K type strain sequencing project: providing services to taxonomists for standard genome sequencing and annotation.</title>
        <authorList>
            <consortium name="The Broad Institute Genomics Platform"/>
            <consortium name="The Broad Institute Genome Sequencing Center for Infectious Disease"/>
            <person name="Wu L."/>
            <person name="Ma J."/>
        </authorList>
    </citation>
    <scope>NUCLEOTIDE SEQUENCE [LARGE SCALE GENOMIC DNA]</scope>
    <source>
        <strain evidence="3">JCM 18952</strain>
    </source>
</reference>